<dbReference type="Proteomes" id="UP000559182">
    <property type="component" value="Unassembled WGS sequence"/>
</dbReference>
<keyword evidence="2" id="KW-1003">Cell membrane</keyword>
<dbReference type="Pfam" id="PF13244">
    <property type="entry name" value="MbhD"/>
    <property type="match status" value="1"/>
</dbReference>
<dbReference type="AlphaFoldDB" id="A0A839N1B6"/>
<name>A0A839N1B6_9MICO</name>
<evidence type="ECO:0000256" key="3">
    <source>
        <dbReference type="ARBA" id="ARBA00022692"/>
    </source>
</evidence>
<protein>
    <submittedName>
        <fullName evidence="8">Putative MnhB-related membrane protein</fullName>
    </submittedName>
</protein>
<keyword evidence="4 6" id="KW-1133">Transmembrane helix</keyword>
<evidence type="ECO:0000256" key="2">
    <source>
        <dbReference type="ARBA" id="ARBA00022475"/>
    </source>
</evidence>
<evidence type="ECO:0000313" key="8">
    <source>
        <dbReference type="EMBL" id="MBB2891498.1"/>
    </source>
</evidence>
<comment type="caution">
    <text evidence="8">The sequence shown here is derived from an EMBL/GenBank/DDBJ whole genome shotgun (WGS) entry which is preliminary data.</text>
</comment>
<organism evidence="8 9">
    <name type="scientific">Flexivirga oryzae</name>
    <dbReference type="NCBI Taxonomy" id="1794944"/>
    <lineage>
        <taxon>Bacteria</taxon>
        <taxon>Bacillati</taxon>
        <taxon>Actinomycetota</taxon>
        <taxon>Actinomycetes</taxon>
        <taxon>Micrococcales</taxon>
        <taxon>Dermacoccaceae</taxon>
        <taxon>Flexivirga</taxon>
    </lineage>
</organism>
<sequence length="91" mass="9573">MFWALDYLCLLAIVVTAALTVLLRNLAASVLALSTMGVVLTASFVVLAAPDVALAEIVVGTVAMPVLYFVALGKLRTVIRENADLGEERGP</sequence>
<keyword evidence="3 6" id="KW-0812">Transmembrane</keyword>
<dbReference type="RefSeq" id="WP_183319759.1">
    <property type="nucleotide sequence ID" value="NZ_JACHVQ010000001.1"/>
</dbReference>
<evidence type="ECO:0000256" key="4">
    <source>
        <dbReference type="ARBA" id="ARBA00022989"/>
    </source>
</evidence>
<gene>
    <name evidence="8" type="ORF">FHU39_001482</name>
</gene>
<accession>A0A839N1B6</accession>
<reference evidence="8 9" key="1">
    <citation type="submission" date="2020-08" db="EMBL/GenBank/DDBJ databases">
        <title>Sequencing the genomes of 1000 actinobacteria strains.</title>
        <authorList>
            <person name="Klenk H.-P."/>
        </authorList>
    </citation>
    <scope>NUCLEOTIDE SEQUENCE [LARGE SCALE GENOMIC DNA]</scope>
    <source>
        <strain evidence="8 9">DSM 105369</strain>
    </source>
</reference>
<dbReference type="InterPro" id="IPR025383">
    <property type="entry name" value="MrpA_C/MbhD"/>
</dbReference>
<evidence type="ECO:0000256" key="1">
    <source>
        <dbReference type="ARBA" id="ARBA00004651"/>
    </source>
</evidence>
<keyword evidence="5 6" id="KW-0472">Membrane</keyword>
<dbReference type="GO" id="GO:0005886">
    <property type="term" value="C:plasma membrane"/>
    <property type="evidence" value="ECO:0007669"/>
    <property type="project" value="UniProtKB-SubCell"/>
</dbReference>
<evidence type="ECO:0000313" key="9">
    <source>
        <dbReference type="Proteomes" id="UP000559182"/>
    </source>
</evidence>
<proteinExistence type="predicted"/>
<feature type="domain" description="MrpA C-terminal/MbhD" evidence="7">
    <location>
        <begin position="12"/>
        <end position="76"/>
    </location>
</feature>
<evidence type="ECO:0000259" key="7">
    <source>
        <dbReference type="Pfam" id="PF13244"/>
    </source>
</evidence>
<evidence type="ECO:0000256" key="5">
    <source>
        <dbReference type="ARBA" id="ARBA00023136"/>
    </source>
</evidence>
<dbReference type="EMBL" id="JACHVQ010000001">
    <property type="protein sequence ID" value="MBB2891498.1"/>
    <property type="molecule type" value="Genomic_DNA"/>
</dbReference>
<keyword evidence="9" id="KW-1185">Reference proteome</keyword>
<comment type="subcellular location">
    <subcellularLocation>
        <location evidence="1">Cell membrane</location>
        <topology evidence="1">Multi-pass membrane protein</topology>
    </subcellularLocation>
</comment>
<feature type="transmembrane region" description="Helical" evidence="6">
    <location>
        <begin position="42"/>
        <end position="70"/>
    </location>
</feature>
<evidence type="ECO:0000256" key="6">
    <source>
        <dbReference type="SAM" id="Phobius"/>
    </source>
</evidence>